<organism evidence="1 2">
    <name type="scientific">Nocardia caishijiensis</name>
    <dbReference type="NCBI Taxonomy" id="184756"/>
    <lineage>
        <taxon>Bacteria</taxon>
        <taxon>Bacillati</taxon>
        <taxon>Actinomycetota</taxon>
        <taxon>Actinomycetes</taxon>
        <taxon>Mycobacteriales</taxon>
        <taxon>Nocardiaceae</taxon>
        <taxon>Nocardia</taxon>
    </lineage>
</organism>
<reference evidence="1 2" key="1">
    <citation type="submission" date="2019-07" db="EMBL/GenBank/DDBJ databases">
        <title>Genomic Encyclopedia of Type Strains, Phase IV (KMG-IV): sequencing the most valuable type-strain genomes for metagenomic binning, comparative biology and taxonomic classification.</title>
        <authorList>
            <person name="Goeker M."/>
        </authorList>
    </citation>
    <scope>NUCLEOTIDE SEQUENCE [LARGE SCALE GENOMIC DNA]</scope>
    <source>
        <strain evidence="1 2">DSM 44831</strain>
    </source>
</reference>
<evidence type="ECO:0000313" key="2">
    <source>
        <dbReference type="Proteomes" id="UP000798951"/>
    </source>
</evidence>
<proteinExistence type="predicted"/>
<dbReference type="EMBL" id="VMSD01000001">
    <property type="protein sequence ID" value="KAF0849264.1"/>
    <property type="molecule type" value="Genomic_DNA"/>
</dbReference>
<comment type="caution">
    <text evidence="1">The sequence shown here is derived from an EMBL/GenBank/DDBJ whole genome shotgun (WGS) entry which is preliminary data.</text>
</comment>
<accession>A0ABQ6YU18</accession>
<protein>
    <submittedName>
        <fullName evidence="1">Uncharacterized protein</fullName>
    </submittedName>
</protein>
<keyword evidence="2" id="KW-1185">Reference proteome</keyword>
<name>A0ABQ6YU18_9NOCA</name>
<gene>
    <name evidence="1" type="ORF">FNL39_101702</name>
</gene>
<sequence length="69" mass="7822">MKPWDPPQVHNAALDALIEDFARDIENLLGTIRFAAQVETRPHDQANIWADFVLTSRTHLARLALTVDD</sequence>
<evidence type="ECO:0000313" key="1">
    <source>
        <dbReference type="EMBL" id="KAF0849264.1"/>
    </source>
</evidence>
<dbReference type="Proteomes" id="UP000798951">
    <property type="component" value="Unassembled WGS sequence"/>
</dbReference>